<accession>A0A250IT66</accession>
<evidence type="ECO:0000313" key="2">
    <source>
        <dbReference type="Proteomes" id="UP000217289"/>
    </source>
</evidence>
<evidence type="ECO:0000313" key="1">
    <source>
        <dbReference type="EMBL" id="ATB34430.1"/>
    </source>
</evidence>
<name>A0A250IT66_9BACT</name>
<proteinExistence type="predicted"/>
<dbReference type="Proteomes" id="UP000217289">
    <property type="component" value="Chromosome"/>
</dbReference>
<organism evidence="1 2">
    <name type="scientific">Melittangium boletus DSM 14713</name>
    <dbReference type="NCBI Taxonomy" id="1294270"/>
    <lineage>
        <taxon>Bacteria</taxon>
        <taxon>Pseudomonadati</taxon>
        <taxon>Myxococcota</taxon>
        <taxon>Myxococcia</taxon>
        <taxon>Myxococcales</taxon>
        <taxon>Cystobacterineae</taxon>
        <taxon>Archangiaceae</taxon>
        <taxon>Melittangium</taxon>
    </lineage>
</organism>
<protein>
    <submittedName>
        <fullName evidence="1">Mobile element protein</fullName>
    </submittedName>
</protein>
<reference evidence="1 2" key="1">
    <citation type="submission" date="2017-06" db="EMBL/GenBank/DDBJ databases">
        <authorList>
            <person name="Kim H.J."/>
            <person name="Triplett B.A."/>
        </authorList>
    </citation>
    <scope>NUCLEOTIDE SEQUENCE [LARGE SCALE GENOMIC DNA]</scope>
    <source>
        <strain evidence="1 2">DSM 14713</strain>
    </source>
</reference>
<dbReference type="KEGG" id="mbd:MEBOL_007933"/>
<dbReference type="AlphaFoldDB" id="A0A250IT66"/>
<sequence>MWTFLHVEGLEPTNNFAERLIRPPIHDQRSGYTSGLSR</sequence>
<gene>
    <name evidence="1" type="ORF">MEBOL_007933</name>
</gene>
<dbReference type="EMBL" id="CP022163">
    <property type="protein sequence ID" value="ATB34430.1"/>
    <property type="molecule type" value="Genomic_DNA"/>
</dbReference>
<keyword evidence="2" id="KW-1185">Reference proteome</keyword>